<keyword evidence="4 8" id="KW-0223">Dioxygenase</keyword>
<organism evidence="8 9">
    <name type="scientific">Chromobacterium subtsugae</name>
    <dbReference type="NCBI Taxonomy" id="251747"/>
    <lineage>
        <taxon>Bacteria</taxon>
        <taxon>Pseudomonadati</taxon>
        <taxon>Pseudomonadota</taxon>
        <taxon>Betaproteobacteria</taxon>
        <taxon>Neisseriales</taxon>
        <taxon>Chromobacteriaceae</taxon>
        <taxon>Chromobacterium</taxon>
    </lineage>
</organism>
<keyword evidence="3" id="KW-0479">Metal-binding</keyword>
<evidence type="ECO:0000256" key="6">
    <source>
        <dbReference type="ARBA" id="ARBA00023004"/>
    </source>
</evidence>
<evidence type="ECO:0000256" key="3">
    <source>
        <dbReference type="ARBA" id="ARBA00022723"/>
    </source>
</evidence>
<dbReference type="PANTHER" id="PTHR30468">
    <property type="entry name" value="ALPHA-KETOGLUTARATE-DEPENDENT SULFONATE DIOXYGENASE"/>
    <property type="match status" value="1"/>
</dbReference>
<evidence type="ECO:0000256" key="4">
    <source>
        <dbReference type="ARBA" id="ARBA00022964"/>
    </source>
</evidence>
<keyword evidence="6" id="KW-0408">Iron</keyword>
<dbReference type="InterPro" id="IPR051323">
    <property type="entry name" value="AtsK-like"/>
</dbReference>
<protein>
    <submittedName>
        <fullName evidence="8">TauD/TfdA family dioxygenase</fullName>
    </submittedName>
</protein>
<name>A0ABS7F9Y4_9NEIS</name>
<dbReference type="RefSeq" id="WP_043579461.1">
    <property type="nucleotide sequence ID" value="NZ_CP142381.1"/>
</dbReference>
<dbReference type="Pfam" id="PF02668">
    <property type="entry name" value="TauD"/>
    <property type="match status" value="1"/>
</dbReference>
<evidence type="ECO:0000256" key="5">
    <source>
        <dbReference type="ARBA" id="ARBA00023002"/>
    </source>
</evidence>
<dbReference type="GeneID" id="89687734"/>
<accession>A0ABS7F9Y4</accession>
<proteinExistence type="inferred from homology"/>
<dbReference type="InterPro" id="IPR003819">
    <property type="entry name" value="TauD/TfdA-like"/>
</dbReference>
<evidence type="ECO:0000259" key="7">
    <source>
        <dbReference type="Pfam" id="PF02668"/>
    </source>
</evidence>
<dbReference type="Gene3D" id="3.60.130.10">
    <property type="entry name" value="Clavaminate synthase-like"/>
    <property type="match status" value="1"/>
</dbReference>
<evidence type="ECO:0000313" key="8">
    <source>
        <dbReference type="EMBL" id="MBW8286576.1"/>
    </source>
</evidence>
<keyword evidence="5" id="KW-0560">Oxidoreductase</keyword>
<dbReference type="EMBL" id="JAHDTB010000001">
    <property type="protein sequence ID" value="MBW8286576.1"/>
    <property type="molecule type" value="Genomic_DNA"/>
</dbReference>
<dbReference type="Proteomes" id="UP000711178">
    <property type="component" value="Unassembled WGS sequence"/>
</dbReference>
<comment type="caution">
    <text evidence="8">The sequence shown here is derived from an EMBL/GenBank/DDBJ whole genome shotgun (WGS) entry which is preliminary data.</text>
</comment>
<dbReference type="SUPFAM" id="SSF51197">
    <property type="entry name" value="Clavaminate synthase-like"/>
    <property type="match status" value="1"/>
</dbReference>
<dbReference type="InterPro" id="IPR042098">
    <property type="entry name" value="TauD-like_sf"/>
</dbReference>
<gene>
    <name evidence="8" type="ORF">KIF53_02880</name>
</gene>
<evidence type="ECO:0000256" key="2">
    <source>
        <dbReference type="ARBA" id="ARBA00005896"/>
    </source>
</evidence>
<comment type="cofactor">
    <cofactor evidence="1">
        <name>Fe(2+)</name>
        <dbReference type="ChEBI" id="CHEBI:29033"/>
    </cofactor>
</comment>
<feature type="domain" description="TauD/TfdA-like" evidence="7">
    <location>
        <begin position="5"/>
        <end position="268"/>
    </location>
</feature>
<dbReference type="PANTHER" id="PTHR30468:SF5">
    <property type="entry name" value="ALPHA-KETOGLUTARATE-DEPENDENT SULFATE ESTER DIOXYGENASE"/>
    <property type="match status" value="1"/>
</dbReference>
<comment type="similarity">
    <text evidence="2">Belongs to the TfdA dioxygenase family.</text>
</comment>
<sequence length="289" mass="32036">MATLEIRPLSGTIGAEVRGCDVSLTPSPELAGEIRRALLQYKVLLFRGQPALSMARQIAFAQAFGEIETEFPSFAPKLAENPEITLFDSRNGSGRAEMWHTDLTVSETPTAFGVLCVKERPARGGDTMWADSEAAYASLSPGMRAFLEGQRAVHDMYSPEYAARPGGNKRTDLDMSRISRAEHPLVRVHPETGRKCLFVNPFFTSHIVGFSSEESANILNFLYARMERPEFIVRWHWSEGDVAMWDNRCTTHVAVNDYGDAHRLAQRVCVKGDAPFGVGEARRAALETA</sequence>
<evidence type="ECO:0000256" key="1">
    <source>
        <dbReference type="ARBA" id="ARBA00001954"/>
    </source>
</evidence>
<evidence type="ECO:0000313" key="9">
    <source>
        <dbReference type="Proteomes" id="UP000711178"/>
    </source>
</evidence>
<dbReference type="GO" id="GO:0051213">
    <property type="term" value="F:dioxygenase activity"/>
    <property type="evidence" value="ECO:0007669"/>
    <property type="project" value="UniProtKB-KW"/>
</dbReference>
<keyword evidence="9" id="KW-1185">Reference proteome</keyword>
<reference evidence="8 9" key="1">
    <citation type="submission" date="2021-05" db="EMBL/GenBank/DDBJ databases">
        <title>Draft Whole Genome Sequencing Of Biosensor Chromobacterium violaceum Strain CV026 Reveals A Regulatory RNA In Chromobacterium violaceum Phenotype Regulatory Network.</title>
        <authorList>
            <person name="Hong K.W."/>
            <person name="Chan K.G."/>
            <person name="Chang C.-Y."/>
        </authorList>
    </citation>
    <scope>NUCLEOTIDE SEQUENCE [LARGE SCALE GENOMIC DNA]</scope>
    <source>
        <strain evidence="8 9">ATCC 31532</strain>
    </source>
</reference>